<feature type="transmembrane region" description="Helical" evidence="1">
    <location>
        <begin position="98"/>
        <end position="115"/>
    </location>
</feature>
<evidence type="ECO:0000313" key="3">
    <source>
        <dbReference type="Proteomes" id="UP000050517"/>
    </source>
</evidence>
<proteinExistence type="predicted"/>
<comment type="caution">
    <text evidence="2">The sequence shown here is derived from an EMBL/GenBank/DDBJ whole genome shotgun (WGS) entry which is preliminary data.</text>
</comment>
<accession>A0A0Q0TXM1</accession>
<evidence type="ECO:0000313" key="2">
    <source>
        <dbReference type="EMBL" id="KQB83779.1"/>
    </source>
</evidence>
<organism evidence="2 3">
    <name type="scientific">Corynebacterium oculi</name>
    <dbReference type="NCBI Taxonomy" id="1544416"/>
    <lineage>
        <taxon>Bacteria</taxon>
        <taxon>Bacillati</taxon>
        <taxon>Actinomycetota</taxon>
        <taxon>Actinomycetes</taxon>
        <taxon>Mycobacteriales</taxon>
        <taxon>Corynebacteriaceae</taxon>
        <taxon>Corynebacterium</taxon>
    </lineage>
</organism>
<keyword evidence="3" id="KW-1185">Reference proteome</keyword>
<feature type="transmembrane region" description="Helical" evidence="1">
    <location>
        <begin position="34"/>
        <end position="56"/>
    </location>
</feature>
<dbReference type="STRING" id="1544416.Cocul_01852"/>
<reference evidence="2 3" key="1">
    <citation type="submission" date="2015-10" db="EMBL/GenBank/DDBJ databases">
        <title>Corynebacteirum lowii and Corynebacterium oculi species nova, derived from human clinical disease and and emended description of Corynebacterium mastiditis.</title>
        <authorList>
            <person name="Bernard K."/>
            <person name="Pacheco A.L."/>
            <person name="Mcdougall C."/>
            <person name="Burtx T."/>
            <person name="Weibe D."/>
            <person name="Tyler S."/>
            <person name="Olson A.B."/>
            <person name="Cnockaert M."/>
            <person name="Eguchi H."/>
            <person name="Kuwahara T."/>
            <person name="Nakayama-Imaohji H."/>
            <person name="Boudewijins M."/>
            <person name="Van Hoecke F."/>
            <person name="Bernier A.-M."/>
            <person name="Vandamme P."/>
        </authorList>
    </citation>
    <scope>NUCLEOTIDE SEQUENCE [LARGE SCALE GENOMIC DNA]</scope>
    <source>
        <strain evidence="2 3">NML 130210</strain>
    </source>
</reference>
<sequence>MSGVRARAGVTLVALLLFLLDAGSVLMREESTEVFLVSIAASGGMALGAALSLLYLASAKEIFLHLARAAAGLGVLFFLIRIVESNLGEHTFDAEDGVFSVLVGALVVCAAFLISRRISRRASA</sequence>
<dbReference type="PATRIC" id="fig|1544416.3.peg.1852"/>
<name>A0A0Q0TXM1_9CORY</name>
<dbReference type="AlphaFoldDB" id="A0A0Q0TXM1"/>
<feature type="transmembrane region" description="Helical" evidence="1">
    <location>
        <begin position="63"/>
        <end position="83"/>
    </location>
</feature>
<dbReference type="Proteomes" id="UP000050517">
    <property type="component" value="Unassembled WGS sequence"/>
</dbReference>
<keyword evidence="1" id="KW-1133">Transmembrane helix</keyword>
<dbReference type="EMBL" id="LKST01000003">
    <property type="protein sequence ID" value="KQB83779.1"/>
    <property type="molecule type" value="Genomic_DNA"/>
</dbReference>
<gene>
    <name evidence="2" type="ORF">Cocul_01852</name>
</gene>
<keyword evidence="1" id="KW-0812">Transmembrane</keyword>
<protein>
    <submittedName>
        <fullName evidence="2">Uncharacterized protein</fullName>
    </submittedName>
</protein>
<keyword evidence="1" id="KW-0472">Membrane</keyword>
<evidence type="ECO:0000256" key="1">
    <source>
        <dbReference type="SAM" id="Phobius"/>
    </source>
</evidence>